<dbReference type="SUPFAM" id="SSF46689">
    <property type="entry name" value="Homeodomain-like"/>
    <property type="match status" value="1"/>
</dbReference>
<dbReference type="Gene3D" id="1.10.10.60">
    <property type="entry name" value="Homeodomain-like"/>
    <property type="match status" value="1"/>
</dbReference>
<dbReference type="RefSeq" id="WP_110366924.1">
    <property type="nucleotide sequence ID" value="NZ_SDLV01000055.1"/>
</dbReference>
<dbReference type="EMBL" id="SDLV01000055">
    <property type="protein sequence ID" value="THV56375.1"/>
    <property type="molecule type" value="Genomic_DNA"/>
</dbReference>
<organism evidence="1 2">
    <name type="scientific">Chryseobacterium candidae</name>
    <dbReference type="NCBI Taxonomy" id="1978493"/>
    <lineage>
        <taxon>Bacteria</taxon>
        <taxon>Pseudomonadati</taxon>
        <taxon>Bacteroidota</taxon>
        <taxon>Flavobacteriia</taxon>
        <taxon>Flavobacteriales</taxon>
        <taxon>Weeksellaceae</taxon>
        <taxon>Chryseobacterium group</taxon>
        <taxon>Chryseobacterium</taxon>
    </lineage>
</organism>
<name>A0ABY2R2H2_9FLAO</name>
<evidence type="ECO:0000313" key="2">
    <source>
        <dbReference type="Proteomes" id="UP000306038"/>
    </source>
</evidence>
<proteinExistence type="predicted"/>
<evidence type="ECO:0000313" key="1">
    <source>
        <dbReference type="EMBL" id="THV56375.1"/>
    </source>
</evidence>
<sequence>MKFKTINIGSLIRQRVEECGIEPERIGKFFKCNEEKIEEMYQSENMNTDILLKWSKLLQYDFFRIYTQHLILFAPQNVNHILHLNTDHSKMPEFRKSIYTKELIDFILEIIETGEKSMSDVINEYKIPKTTLHRWLYKYSNKQARP</sequence>
<dbReference type="InterPro" id="IPR009057">
    <property type="entry name" value="Homeodomain-like_sf"/>
</dbReference>
<dbReference type="Proteomes" id="UP000306038">
    <property type="component" value="Unassembled WGS sequence"/>
</dbReference>
<gene>
    <name evidence="1" type="ORF">EK417_19730</name>
</gene>
<keyword evidence="2" id="KW-1185">Reference proteome</keyword>
<accession>A0ABY2R2H2</accession>
<protein>
    <submittedName>
        <fullName evidence="1">Transposase</fullName>
    </submittedName>
</protein>
<reference evidence="1 2" key="1">
    <citation type="submission" date="2019-01" db="EMBL/GenBank/DDBJ databases">
        <authorList>
            <person name="B I."/>
            <person name="Ch S."/>
            <person name="Ch V.R."/>
        </authorList>
    </citation>
    <scope>NUCLEOTIDE SEQUENCE [LARGE SCALE GENOMIC DNA]</scope>
    <source>
        <strain evidence="1 2">JC507</strain>
    </source>
</reference>
<comment type="caution">
    <text evidence="1">The sequence shown here is derived from an EMBL/GenBank/DDBJ whole genome shotgun (WGS) entry which is preliminary data.</text>
</comment>